<evidence type="ECO:0000256" key="7">
    <source>
        <dbReference type="ARBA" id="ARBA00023034"/>
    </source>
</evidence>
<keyword evidence="6" id="KW-0931">ER-Golgi transport</keyword>
<evidence type="ECO:0000256" key="3">
    <source>
        <dbReference type="ARBA" id="ARBA00006218"/>
    </source>
</evidence>
<dbReference type="GO" id="GO:0048193">
    <property type="term" value="P:Golgi vesicle transport"/>
    <property type="evidence" value="ECO:0007669"/>
    <property type="project" value="InterPro"/>
</dbReference>
<keyword evidence="7" id="KW-0333">Golgi apparatus</keyword>
<dbReference type="Pfam" id="PF04051">
    <property type="entry name" value="TRAPP"/>
    <property type="match status" value="2"/>
</dbReference>
<dbReference type="PANTHER" id="PTHR13048">
    <property type="entry name" value="TRAFFICKING PROTEIN PARTICLE COMPLEX SUBUNIT 3"/>
    <property type="match status" value="1"/>
</dbReference>
<organism evidence="8 9">
    <name type="scientific">Jimgerdemannia flammicorona</name>
    <dbReference type="NCBI Taxonomy" id="994334"/>
    <lineage>
        <taxon>Eukaryota</taxon>
        <taxon>Fungi</taxon>
        <taxon>Fungi incertae sedis</taxon>
        <taxon>Mucoromycota</taxon>
        <taxon>Mucoromycotina</taxon>
        <taxon>Endogonomycetes</taxon>
        <taxon>Endogonales</taxon>
        <taxon>Endogonaceae</taxon>
        <taxon>Jimgerdemannia</taxon>
    </lineage>
</organism>
<dbReference type="SUPFAM" id="SSF111126">
    <property type="entry name" value="Ligand-binding domain in the NO signalling and Golgi transport"/>
    <property type="match status" value="2"/>
</dbReference>
<comment type="subcellular location">
    <subcellularLocation>
        <location evidence="2">Endoplasmic reticulum</location>
    </subcellularLocation>
    <subcellularLocation>
        <location evidence="1">Golgi apparatus</location>
        <location evidence="1">cis-Golgi network</location>
    </subcellularLocation>
</comment>
<dbReference type="GO" id="GO:0030008">
    <property type="term" value="C:TRAPP complex"/>
    <property type="evidence" value="ECO:0007669"/>
    <property type="project" value="InterPro"/>
</dbReference>
<accession>A0A433Q1T6</accession>
<dbReference type="CDD" id="cd14942">
    <property type="entry name" value="TRAPPC3_bet3"/>
    <property type="match status" value="1"/>
</dbReference>
<feature type="non-terminal residue" evidence="8">
    <location>
        <position position="1"/>
    </location>
</feature>
<evidence type="ECO:0000256" key="5">
    <source>
        <dbReference type="ARBA" id="ARBA00022824"/>
    </source>
</evidence>
<dbReference type="InterPro" id="IPR024096">
    <property type="entry name" value="NO_sig/Golgi_transp_ligand-bd"/>
</dbReference>
<keyword evidence="9" id="KW-1185">Reference proteome</keyword>
<dbReference type="GO" id="GO:0005783">
    <property type="term" value="C:endoplasmic reticulum"/>
    <property type="evidence" value="ECO:0007669"/>
    <property type="project" value="UniProtKB-SubCell"/>
</dbReference>
<evidence type="ECO:0000313" key="8">
    <source>
        <dbReference type="EMBL" id="RUS23750.1"/>
    </source>
</evidence>
<dbReference type="AlphaFoldDB" id="A0A433Q1T6"/>
<evidence type="ECO:0000256" key="2">
    <source>
        <dbReference type="ARBA" id="ARBA00004240"/>
    </source>
</evidence>
<reference evidence="8 9" key="1">
    <citation type="journal article" date="2018" name="New Phytol.">
        <title>Phylogenomics of Endogonaceae and evolution of mycorrhizas within Mucoromycota.</title>
        <authorList>
            <person name="Chang Y."/>
            <person name="Desiro A."/>
            <person name="Na H."/>
            <person name="Sandor L."/>
            <person name="Lipzen A."/>
            <person name="Clum A."/>
            <person name="Barry K."/>
            <person name="Grigoriev I.V."/>
            <person name="Martin F.M."/>
            <person name="Stajich J.E."/>
            <person name="Smith M.E."/>
            <person name="Bonito G."/>
            <person name="Spatafora J.W."/>
        </authorList>
    </citation>
    <scope>NUCLEOTIDE SEQUENCE [LARGE SCALE GENOMIC DNA]</scope>
    <source>
        <strain evidence="8 9">AD002</strain>
    </source>
</reference>
<dbReference type="PIRSF" id="PIRSF018293">
    <property type="entry name" value="TRAPP_I_complex_Bet3"/>
    <property type="match status" value="1"/>
</dbReference>
<evidence type="ECO:0000256" key="4">
    <source>
        <dbReference type="ARBA" id="ARBA00022448"/>
    </source>
</evidence>
<sequence>GYNIGQRLIEDFLARSNIGRCTEFRETAEAISKVVAKIQTTLSTVFQILLAFHQSNLFPQVGFKAFLNITPNVTNWSTDFKEFSLVLDENPLAEFVELPESALEGGLWFSNILCGVLRGALEMVQMQVETHFISDTLRGDDMTELRVKLVRYLEEEVPAGED</sequence>
<keyword evidence="5" id="KW-0256">Endoplasmic reticulum</keyword>
<dbReference type="InterPro" id="IPR016721">
    <property type="entry name" value="Bet3"/>
</dbReference>
<dbReference type="EMBL" id="RBNJ01018698">
    <property type="protein sequence ID" value="RUS23750.1"/>
    <property type="molecule type" value="Genomic_DNA"/>
</dbReference>
<protein>
    <submittedName>
        <fullName evidence="8">TRAPP complex component Bet3</fullName>
    </submittedName>
</protein>
<evidence type="ECO:0000313" key="9">
    <source>
        <dbReference type="Proteomes" id="UP000274822"/>
    </source>
</evidence>
<dbReference type="Gene3D" id="3.30.1380.20">
    <property type="entry name" value="Trafficking protein particle complex subunit 3"/>
    <property type="match status" value="1"/>
</dbReference>
<gene>
    <name evidence="8" type="ORF">BC938DRAFT_474679</name>
</gene>
<dbReference type="GO" id="GO:0005794">
    <property type="term" value="C:Golgi apparatus"/>
    <property type="evidence" value="ECO:0007669"/>
    <property type="project" value="UniProtKB-SubCell"/>
</dbReference>
<dbReference type="Proteomes" id="UP000274822">
    <property type="component" value="Unassembled WGS sequence"/>
</dbReference>
<proteinExistence type="inferred from homology"/>
<comment type="caution">
    <text evidence="8">The sequence shown here is derived from an EMBL/GenBank/DDBJ whole genome shotgun (WGS) entry which is preliminary data.</text>
</comment>
<comment type="similarity">
    <text evidence="3">Belongs to the TRAPP small subunits family. BET3 subfamily.</text>
</comment>
<dbReference type="InterPro" id="IPR007194">
    <property type="entry name" value="TRAPP_component"/>
</dbReference>
<evidence type="ECO:0000256" key="6">
    <source>
        <dbReference type="ARBA" id="ARBA00022892"/>
    </source>
</evidence>
<keyword evidence="4" id="KW-0813">Transport</keyword>
<evidence type="ECO:0000256" key="1">
    <source>
        <dbReference type="ARBA" id="ARBA00004222"/>
    </source>
</evidence>
<name>A0A433Q1T6_9FUNG</name>